<accession>A0A1H1VUX4</accession>
<evidence type="ECO:0008006" key="3">
    <source>
        <dbReference type="Google" id="ProtNLM"/>
    </source>
</evidence>
<reference evidence="2" key="1">
    <citation type="submission" date="2016-10" db="EMBL/GenBank/DDBJ databases">
        <authorList>
            <person name="Varghese N."/>
            <person name="Submissions S."/>
        </authorList>
    </citation>
    <scope>NUCLEOTIDE SEQUENCE [LARGE SCALE GENOMIC DNA]</scope>
    <source>
        <strain evidence="2">KCTC 32247</strain>
    </source>
</reference>
<keyword evidence="2" id="KW-1185">Reference proteome</keyword>
<organism evidence="1 2">
    <name type="scientific">Pseudomonas oryzae</name>
    <dbReference type="NCBI Taxonomy" id="1392877"/>
    <lineage>
        <taxon>Bacteria</taxon>
        <taxon>Pseudomonadati</taxon>
        <taxon>Pseudomonadota</taxon>
        <taxon>Gammaproteobacteria</taxon>
        <taxon>Pseudomonadales</taxon>
        <taxon>Pseudomonadaceae</taxon>
        <taxon>Pseudomonas</taxon>
    </lineage>
</organism>
<name>A0A1H1VUX4_9PSED</name>
<dbReference type="AlphaFoldDB" id="A0A1H1VUX4"/>
<protein>
    <recommendedName>
        <fullName evidence="3">Metal ABC transporter ATPase</fullName>
    </recommendedName>
</protein>
<dbReference type="OrthoDB" id="6961954at2"/>
<evidence type="ECO:0000313" key="2">
    <source>
        <dbReference type="Proteomes" id="UP000243359"/>
    </source>
</evidence>
<sequence>MPRILARKSPDTFKTLPLYVEANPQCLVYQPLGAPLNFRQMLERRRPLQVANPQHFTCELANLGVSVRLTLAWQGRDYWLLVRQLRRDRGDCVLKLISGYVPSHELHLPLHTALQEVAEECLVETPRGWLGGRFGEHWLPTPHADSLPYHDEQYFRLSPLCGDARRVHAGELPLLERPQAYVHLPTASLQLVYDLRLELPGGVQAPSLYHSDEYLEDGVLVSRLDPQQPDLYLLPIERPRELFTLRQGELHPVPTEGLWLSESFAMQDGWLIRDERISWTDWVRQRRCA</sequence>
<gene>
    <name evidence="1" type="ORF">SAMN05216221_2876</name>
</gene>
<dbReference type="EMBL" id="LT629751">
    <property type="protein sequence ID" value="SDS88260.1"/>
    <property type="molecule type" value="Genomic_DNA"/>
</dbReference>
<evidence type="ECO:0000313" key="1">
    <source>
        <dbReference type="EMBL" id="SDS88260.1"/>
    </source>
</evidence>
<proteinExistence type="predicted"/>
<dbReference type="RefSeq" id="WP_090349575.1">
    <property type="nucleotide sequence ID" value="NZ_LT629751.1"/>
</dbReference>
<dbReference type="STRING" id="1392877.SAMN05216221_2876"/>
<dbReference type="Proteomes" id="UP000243359">
    <property type="component" value="Chromosome I"/>
</dbReference>